<evidence type="ECO:0000256" key="11">
    <source>
        <dbReference type="ARBA" id="ARBA00022741"/>
    </source>
</evidence>
<evidence type="ECO:0000256" key="3">
    <source>
        <dbReference type="ARBA" id="ARBA00006102"/>
    </source>
</evidence>
<dbReference type="RefSeq" id="WP_012833203.1">
    <property type="nucleotide sequence ID" value="NC_013441.1"/>
</dbReference>
<keyword evidence="10 21" id="KW-0808">Transferase</keyword>
<dbReference type="GO" id="GO:0009317">
    <property type="term" value="C:acetyl-CoA carboxylase complex"/>
    <property type="evidence" value="ECO:0007669"/>
    <property type="project" value="InterPro"/>
</dbReference>
<evidence type="ECO:0000259" key="19">
    <source>
        <dbReference type="PROSITE" id="PS50980"/>
    </source>
</evidence>
<keyword evidence="9" id="KW-0444">Lipid biosynthesis</keyword>
<dbReference type="GO" id="GO:0005524">
    <property type="term" value="F:ATP binding"/>
    <property type="evidence" value="ECO:0007669"/>
    <property type="project" value="UniProtKB-KW"/>
</dbReference>
<evidence type="ECO:0000256" key="17">
    <source>
        <dbReference type="ARBA" id="ARBA00025280"/>
    </source>
</evidence>
<name>D0L676_GORB4</name>
<evidence type="ECO:0000256" key="6">
    <source>
        <dbReference type="ARBA" id="ARBA00011664"/>
    </source>
</evidence>
<dbReference type="InterPro" id="IPR011762">
    <property type="entry name" value="COA_CT_N"/>
</dbReference>
<comment type="function">
    <text evidence="17">Component of the acetyl coenzyme A carboxylase (ACC) complex. Biotin carboxylase (BC) catalyzes the carboxylation of biotin on its carrier protein (BCCP) and then the CO(2) group is transferred by the transcarboxylase to acetyl-CoA to form malonyl-CoA.</text>
</comment>
<dbReference type="InterPro" id="IPR001095">
    <property type="entry name" value="Acetyl_CoA_COase_a_su"/>
</dbReference>
<evidence type="ECO:0000313" key="22">
    <source>
        <dbReference type="Proteomes" id="UP000001219"/>
    </source>
</evidence>
<keyword evidence="15" id="KW-0443">Lipid metabolism</keyword>
<protein>
    <recommendedName>
        <fullName evidence="8">Acetyl-coenzyme A carboxylase carboxyl transferase subunits beta/alpha</fullName>
        <ecNumber evidence="7">2.1.3.15</ecNumber>
    </recommendedName>
</protein>
<evidence type="ECO:0000313" key="21">
    <source>
        <dbReference type="EMBL" id="ACY20633.1"/>
    </source>
</evidence>
<evidence type="ECO:0000256" key="7">
    <source>
        <dbReference type="ARBA" id="ARBA00011883"/>
    </source>
</evidence>
<comment type="similarity">
    <text evidence="3">Belongs to the AccD/PCCB family.</text>
</comment>
<evidence type="ECO:0000256" key="4">
    <source>
        <dbReference type="ARBA" id="ARBA00006276"/>
    </source>
</evidence>
<dbReference type="SUPFAM" id="SSF52096">
    <property type="entry name" value="ClpP/crotonase"/>
    <property type="match status" value="2"/>
</dbReference>
<reference evidence="21 22" key="2">
    <citation type="journal article" date="2010" name="Stand. Genomic Sci.">
        <title>Complete genome sequence of Gordonia bronchialis type strain (3410).</title>
        <authorList>
            <person name="Ivanova N."/>
            <person name="Sikorski J."/>
            <person name="Jando M."/>
            <person name="Lapidus A."/>
            <person name="Nolan M."/>
            <person name="Lucas S."/>
            <person name="Del Rio T.G."/>
            <person name="Tice H."/>
            <person name="Copeland A."/>
            <person name="Cheng J.F."/>
            <person name="Chen F."/>
            <person name="Bruce D."/>
            <person name="Goodwin L."/>
            <person name="Pitluck S."/>
            <person name="Mavromatis K."/>
            <person name="Ovchinnikova G."/>
            <person name="Pati A."/>
            <person name="Chen A."/>
            <person name="Palaniappan K."/>
            <person name="Land M."/>
            <person name="Hauser L."/>
            <person name="Chang Y.J."/>
            <person name="Jeffries C.D."/>
            <person name="Chain P."/>
            <person name="Saunders E."/>
            <person name="Han C."/>
            <person name="Detter J.C."/>
            <person name="Brettin T."/>
            <person name="Rohde M."/>
            <person name="Goker M."/>
            <person name="Bristow J."/>
            <person name="Eisen J.A."/>
            <person name="Markowitz V."/>
            <person name="Hugenholtz P."/>
            <person name="Klenk H.P."/>
            <person name="Kyrpides N.C."/>
        </authorList>
    </citation>
    <scope>NUCLEOTIDE SEQUENCE [LARGE SCALE GENOMIC DNA]</scope>
    <source>
        <strain evidence="22">ATCC 25592 / DSM 43247 / BCRC 13721 / JCM 3198 / KCTC 3076 / NBRC 16047 / NCTC 10667</strain>
    </source>
</reference>
<dbReference type="GO" id="GO:0003989">
    <property type="term" value="F:acetyl-CoA carboxylase activity"/>
    <property type="evidence" value="ECO:0007669"/>
    <property type="project" value="InterPro"/>
</dbReference>
<dbReference type="AlphaFoldDB" id="D0L676"/>
<keyword evidence="22" id="KW-1185">Reference proteome</keyword>
<dbReference type="InterPro" id="IPR000438">
    <property type="entry name" value="Acetyl_CoA_COase_Trfase_b_su"/>
</dbReference>
<evidence type="ECO:0000256" key="10">
    <source>
        <dbReference type="ARBA" id="ARBA00022679"/>
    </source>
</evidence>
<dbReference type="InterPro" id="IPR034733">
    <property type="entry name" value="AcCoA_carboxyl_beta"/>
</dbReference>
<dbReference type="Pfam" id="PF01039">
    <property type="entry name" value="Carboxyl_trans"/>
    <property type="match status" value="1"/>
</dbReference>
<gene>
    <name evidence="21" type="ordered locus">Gbro_1349</name>
</gene>
<dbReference type="HOGENOM" id="CLU_015486_2_1_11"/>
<comment type="catalytic activity">
    <reaction evidence="18">
        <text>N(6)-carboxybiotinyl-L-lysyl-[protein] + acetyl-CoA = N(6)-biotinyl-L-lysyl-[protein] + malonyl-CoA</text>
        <dbReference type="Rhea" id="RHEA:54728"/>
        <dbReference type="Rhea" id="RHEA-COMP:10505"/>
        <dbReference type="Rhea" id="RHEA-COMP:10506"/>
        <dbReference type="ChEBI" id="CHEBI:57288"/>
        <dbReference type="ChEBI" id="CHEBI:57384"/>
        <dbReference type="ChEBI" id="CHEBI:83144"/>
        <dbReference type="ChEBI" id="CHEBI:83145"/>
        <dbReference type="EC" id="2.1.3.15"/>
    </reaction>
</comment>
<dbReference type="Pfam" id="PF03255">
    <property type="entry name" value="ACCA"/>
    <property type="match status" value="1"/>
</dbReference>
<evidence type="ECO:0000256" key="18">
    <source>
        <dbReference type="ARBA" id="ARBA00049152"/>
    </source>
</evidence>
<dbReference type="EC" id="2.1.3.15" evidence="7"/>
<dbReference type="PROSITE" id="PS50980">
    <property type="entry name" value="COA_CT_NTER"/>
    <property type="match status" value="1"/>
</dbReference>
<sequence>MATNGRVGAIGLRDLIVDDGTWESWDHPPDEPVDADAGYADDLERARERSGCDESVITGVGRVGGRTVVLIVSEFAFLGGSIGAAAGNRVVQALRRATSAGLPVLAMPASGGTRMQEGTPAFLQMVAITGAVTAHKAAGLAYLVYLRHPTTGGVFASWGSLGHVTWAQPGALVGFLGPRVYEGLYGEPFPAGVQTAENLSHIQLVDAVLDAKTLRNVLGLVLGLLEKSGAAHHPSVRRETAVPDIDAWTAVQATRETRRAGVIELLGAGESVILNSGPMRLALSRFGNRVAVVIGQDRAAQADGQLIAARHLRVARRGLAMAADLGLPVITVIDTPGAELSASAEEDGLAAEIARCTAELIDVAVPTVSVLLGQGGGGAALALFPADRRVARHDAWLSPLPPEGASLIVHRDTDHAADLARRQGILAAELARSGVIDELIGPTGDISARIAETLMRQLDSIAGPDFAARTRVPGSGR</sequence>
<keyword evidence="12" id="KW-0479">Metal-binding</keyword>
<dbReference type="InterPro" id="IPR029045">
    <property type="entry name" value="ClpP/crotonase-like_dom_sf"/>
</dbReference>
<evidence type="ECO:0000256" key="9">
    <source>
        <dbReference type="ARBA" id="ARBA00022516"/>
    </source>
</evidence>
<dbReference type="GO" id="GO:2001295">
    <property type="term" value="P:malonyl-CoA biosynthetic process"/>
    <property type="evidence" value="ECO:0007669"/>
    <property type="project" value="TreeGrafter"/>
</dbReference>
<dbReference type="PROSITE" id="PS50989">
    <property type="entry name" value="COA_CT_CTER"/>
    <property type="match status" value="1"/>
</dbReference>
<evidence type="ECO:0000256" key="12">
    <source>
        <dbReference type="ARBA" id="ARBA00022771"/>
    </source>
</evidence>
<feature type="domain" description="CoA carboxyltransferase C-terminal" evidence="20">
    <location>
        <begin position="237"/>
        <end position="460"/>
    </location>
</feature>
<evidence type="ECO:0000256" key="5">
    <source>
        <dbReference type="ARBA" id="ARBA00010284"/>
    </source>
</evidence>
<dbReference type="Gene3D" id="3.90.226.10">
    <property type="entry name" value="2-enoyl-CoA Hydratase, Chain A, domain 1"/>
    <property type="match status" value="2"/>
</dbReference>
<accession>D0L676</accession>
<dbReference type="eggNOG" id="COG0777">
    <property type="taxonomic scope" value="Bacteria"/>
</dbReference>
<dbReference type="EMBL" id="CP001802">
    <property type="protein sequence ID" value="ACY20633.1"/>
    <property type="molecule type" value="Genomic_DNA"/>
</dbReference>
<dbReference type="PANTHER" id="PTHR42995:SF5">
    <property type="entry name" value="ACETYL-COENZYME A CARBOXYLASE CARBOXYL TRANSFERASE SUBUNIT BETA, CHLOROPLASTIC"/>
    <property type="match status" value="1"/>
</dbReference>
<comment type="cofactor">
    <cofactor evidence="1">
        <name>Zn(2+)</name>
        <dbReference type="ChEBI" id="CHEBI:29105"/>
    </cofactor>
</comment>
<proteinExistence type="inferred from homology"/>
<dbReference type="GO" id="GO:0016743">
    <property type="term" value="F:carboxyl- or carbamoyltransferase activity"/>
    <property type="evidence" value="ECO:0007669"/>
    <property type="project" value="InterPro"/>
</dbReference>
<keyword evidence="12" id="KW-0863">Zinc-finger</keyword>
<reference evidence="22" key="1">
    <citation type="submission" date="2009-10" db="EMBL/GenBank/DDBJ databases">
        <title>The complete chromosome of Gordonia bronchialis DSM 43247.</title>
        <authorList>
            <consortium name="US DOE Joint Genome Institute (JGI-PGF)"/>
            <person name="Lucas S."/>
            <person name="Copeland A."/>
            <person name="Lapidus A."/>
            <person name="Glavina del Rio T."/>
            <person name="Dalin E."/>
            <person name="Tice H."/>
            <person name="Bruce D."/>
            <person name="Goodwin L."/>
            <person name="Pitluck S."/>
            <person name="Kyrpides N."/>
            <person name="Mavromatis K."/>
            <person name="Ivanova N."/>
            <person name="Ovchinnikova G."/>
            <person name="Saunders E."/>
            <person name="Brettin T."/>
            <person name="Detter J.C."/>
            <person name="Han C."/>
            <person name="Larimer F."/>
            <person name="Land M."/>
            <person name="Hauser L."/>
            <person name="Markowitz V."/>
            <person name="Cheng J.-F."/>
            <person name="Hugenholtz P."/>
            <person name="Woyke T."/>
            <person name="Wu D."/>
            <person name="Jando M."/>
            <person name="Schneider S."/>
            <person name="Goeker M."/>
            <person name="Klenk H.-P."/>
            <person name="Eisen J.A."/>
        </authorList>
    </citation>
    <scope>NUCLEOTIDE SEQUENCE [LARGE SCALE GENOMIC DNA]</scope>
    <source>
        <strain evidence="22">ATCC 25592 / DSM 43247 / BCRC 13721 / JCM 3198 / KCTC 3076 / NBRC 16047 / NCTC 10667</strain>
    </source>
</reference>
<organism evidence="21 22">
    <name type="scientific">Gordonia bronchialis (strain ATCC 25592 / DSM 43247 / BCRC 13721 / JCM 3198 / KCTC 3076 / NBRC 16047 / NCTC 10667)</name>
    <name type="common">Rhodococcus bronchialis</name>
    <dbReference type="NCBI Taxonomy" id="526226"/>
    <lineage>
        <taxon>Bacteria</taxon>
        <taxon>Bacillati</taxon>
        <taxon>Actinomycetota</taxon>
        <taxon>Actinomycetes</taxon>
        <taxon>Mycobacteriales</taxon>
        <taxon>Gordoniaceae</taxon>
        <taxon>Gordonia</taxon>
    </lineage>
</organism>
<evidence type="ECO:0000256" key="2">
    <source>
        <dbReference type="ARBA" id="ARBA00004496"/>
    </source>
</evidence>
<comment type="similarity">
    <text evidence="5">In the N-terminal section; belongs to the AccD/PCCB family.</text>
</comment>
<feature type="domain" description="CoA carboxyltransferase N-terminal" evidence="19">
    <location>
        <begin position="1"/>
        <end position="240"/>
    </location>
</feature>
<evidence type="ECO:0000256" key="1">
    <source>
        <dbReference type="ARBA" id="ARBA00001947"/>
    </source>
</evidence>
<keyword evidence="16" id="KW-0275">Fatty acid biosynthesis</keyword>
<keyword evidence="11" id="KW-0547">Nucleotide-binding</keyword>
<dbReference type="KEGG" id="gbr:Gbro_1349"/>
<dbReference type="PRINTS" id="PR01070">
    <property type="entry name" value="ACCCTRFRASEB"/>
</dbReference>
<keyword evidence="12" id="KW-0862">Zinc</keyword>
<dbReference type="GO" id="GO:0006633">
    <property type="term" value="P:fatty acid biosynthetic process"/>
    <property type="evidence" value="ECO:0007669"/>
    <property type="project" value="UniProtKB-KW"/>
</dbReference>
<dbReference type="eggNOG" id="COG0825">
    <property type="taxonomic scope" value="Bacteria"/>
</dbReference>
<evidence type="ECO:0000256" key="14">
    <source>
        <dbReference type="ARBA" id="ARBA00022840"/>
    </source>
</evidence>
<dbReference type="Proteomes" id="UP000001219">
    <property type="component" value="Chromosome"/>
</dbReference>
<evidence type="ECO:0000256" key="16">
    <source>
        <dbReference type="ARBA" id="ARBA00023160"/>
    </source>
</evidence>
<comment type="subunit">
    <text evidence="6">Acetyl-CoA carboxylase is a heterotetramer composed of biotin carboxyl carrier protein (AccB), biotin carboxylase (AccC) and two subunits of ACCase subunit beta/alpha.</text>
</comment>
<evidence type="ECO:0000256" key="8">
    <source>
        <dbReference type="ARBA" id="ARBA00018312"/>
    </source>
</evidence>
<comment type="subcellular location">
    <subcellularLocation>
        <location evidence="2">Cytoplasm</location>
    </subcellularLocation>
</comment>
<dbReference type="PANTHER" id="PTHR42995">
    <property type="entry name" value="ACETYL-COENZYME A CARBOXYLASE CARBOXYL TRANSFERASE SUBUNIT BETA, CHLOROPLASTIC"/>
    <property type="match status" value="1"/>
</dbReference>
<evidence type="ECO:0000259" key="20">
    <source>
        <dbReference type="PROSITE" id="PS50989"/>
    </source>
</evidence>
<evidence type="ECO:0000256" key="15">
    <source>
        <dbReference type="ARBA" id="ARBA00023098"/>
    </source>
</evidence>
<evidence type="ECO:0000256" key="13">
    <source>
        <dbReference type="ARBA" id="ARBA00022832"/>
    </source>
</evidence>
<keyword evidence="13" id="KW-0276">Fatty acid metabolism</keyword>
<comment type="similarity">
    <text evidence="4">In the C-terminal section; belongs to the AccA family.</text>
</comment>
<keyword evidence="14" id="KW-0067">ATP-binding</keyword>
<dbReference type="STRING" id="526226.Gbro_1349"/>
<dbReference type="InterPro" id="IPR011763">
    <property type="entry name" value="COA_CT_C"/>
</dbReference>
<dbReference type="GO" id="GO:0008270">
    <property type="term" value="F:zinc ion binding"/>
    <property type="evidence" value="ECO:0007669"/>
    <property type="project" value="UniProtKB-KW"/>
</dbReference>